<evidence type="ECO:0000313" key="4">
    <source>
        <dbReference type="Proteomes" id="UP000664904"/>
    </source>
</evidence>
<dbReference type="RefSeq" id="WP_208844902.1">
    <property type="nucleotide sequence ID" value="NZ_CP072135.1"/>
</dbReference>
<dbReference type="EMBL" id="CP072135">
    <property type="protein sequence ID" value="QTH73283.1"/>
    <property type="molecule type" value="Genomic_DNA"/>
</dbReference>
<geneLocation type="plasmid" evidence="3 4">
    <name>unnamed5</name>
</geneLocation>
<evidence type="ECO:0000313" key="3">
    <source>
        <dbReference type="EMBL" id="QTH73283.1"/>
    </source>
</evidence>
<reference evidence="3" key="1">
    <citation type="submission" date="2021-03" db="EMBL/GenBank/DDBJ databases">
        <title>Complete Genome of Pseudoalteromonas xiamenensis STKMTI.2, a new potential marine bacterium producing anti-Vibrio compounds.</title>
        <authorList>
            <person name="Handayani D.P."/>
            <person name="Isnansetyo A."/>
            <person name="Istiqomah I."/>
            <person name="Jumina J."/>
        </authorList>
    </citation>
    <scope>NUCLEOTIDE SEQUENCE</scope>
    <source>
        <strain evidence="3">STKMTI.2</strain>
        <plasmid evidence="3">unnamed5</plasmid>
    </source>
</reference>
<name>A0A975HMM8_9GAMM</name>
<dbReference type="InterPro" id="IPR026881">
    <property type="entry name" value="WYL_dom"/>
</dbReference>
<proteinExistence type="predicted"/>
<evidence type="ECO:0000259" key="1">
    <source>
        <dbReference type="Pfam" id="PF08279"/>
    </source>
</evidence>
<keyword evidence="4" id="KW-1185">Reference proteome</keyword>
<accession>A0A975HMM8</accession>
<dbReference type="Pfam" id="PF08279">
    <property type="entry name" value="HTH_11"/>
    <property type="match status" value="1"/>
</dbReference>
<gene>
    <name evidence="3" type="ORF">J5O05_21150</name>
</gene>
<dbReference type="PROSITE" id="PS52050">
    <property type="entry name" value="WYL"/>
    <property type="match status" value="1"/>
</dbReference>
<dbReference type="SUPFAM" id="SSF46785">
    <property type="entry name" value="Winged helix' DNA-binding domain"/>
    <property type="match status" value="1"/>
</dbReference>
<dbReference type="Gene3D" id="1.10.10.10">
    <property type="entry name" value="Winged helix-like DNA-binding domain superfamily/Winged helix DNA-binding domain"/>
    <property type="match status" value="1"/>
</dbReference>
<protein>
    <submittedName>
        <fullName evidence="3">YafY family transcriptional regulator</fullName>
    </submittedName>
</protein>
<dbReference type="Proteomes" id="UP000664904">
    <property type="component" value="Plasmid unnamed5"/>
</dbReference>
<dbReference type="PANTHER" id="PTHR34580">
    <property type="match status" value="1"/>
</dbReference>
<dbReference type="PANTHER" id="PTHR34580:SF3">
    <property type="entry name" value="PROTEIN PAFB"/>
    <property type="match status" value="1"/>
</dbReference>
<dbReference type="InterPro" id="IPR036390">
    <property type="entry name" value="WH_DNA-bd_sf"/>
</dbReference>
<dbReference type="InterPro" id="IPR013196">
    <property type="entry name" value="HTH_11"/>
</dbReference>
<sequence>MHKSERLFQLVNYLRSRRLAVSADTLAQAFNVSVRTIYRDIQDLQSSGVSIVGEPGVGYMLSNADLPPLMFTLPELQTLLLGSKMVSQWTDPLFCEHAASALRKIEAVIPAPMKQALDDFPIMVARFGFDEQSKASIQIVRQAIELKQRVLLTYCDAKNESSQREIEPLGMVFWGGKWTLLAFCCLRNDYREFRIDRMQNAQLLEQPFVTTSTKSMNHYVELVRARYRDECQN</sequence>
<feature type="domain" description="WYL" evidence="2">
    <location>
        <begin position="138"/>
        <end position="202"/>
    </location>
</feature>
<feature type="domain" description="Helix-turn-helix type 11" evidence="1">
    <location>
        <begin position="6"/>
        <end position="59"/>
    </location>
</feature>
<organism evidence="3 4">
    <name type="scientific">Pseudoalteromonas xiamenensis</name>
    <dbReference type="NCBI Taxonomy" id="882626"/>
    <lineage>
        <taxon>Bacteria</taxon>
        <taxon>Pseudomonadati</taxon>
        <taxon>Pseudomonadota</taxon>
        <taxon>Gammaproteobacteria</taxon>
        <taxon>Alteromonadales</taxon>
        <taxon>Pseudoalteromonadaceae</taxon>
        <taxon>Pseudoalteromonas</taxon>
    </lineage>
</organism>
<dbReference type="AlphaFoldDB" id="A0A975HMM8"/>
<dbReference type="Pfam" id="PF13280">
    <property type="entry name" value="WYL"/>
    <property type="match status" value="1"/>
</dbReference>
<keyword evidence="3" id="KW-0614">Plasmid</keyword>
<dbReference type="InterPro" id="IPR051534">
    <property type="entry name" value="CBASS_pafABC_assoc_protein"/>
</dbReference>
<dbReference type="InterPro" id="IPR036388">
    <property type="entry name" value="WH-like_DNA-bd_sf"/>
</dbReference>
<evidence type="ECO:0000259" key="2">
    <source>
        <dbReference type="Pfam" id="PF13280"/>
    </source>
</evidence>
<dbReference type="KEGG" id="pxi:J5O05_21150"/>